<protein>
    <submittedName>
        <fullName evidence="1">Uncharacterized protein</fullName>
    </submittedName>
</protein>
<accession>A0A9X2C659</accession>
<evidence type="ECO:0000313" key="1">
    <source>
        <dbReference type="EMBL" id="MCK9797948.1"/>
    </source>
</evidence>
<sequence>MTDVNTYHDGRLEIRLTPQEMRMSHWVHAPKVTDLETGRVLLDLSDGLWDLIRAVESPTELQLCLRRYPGDRPALTLVVRLADRSLWLDGRELAGHSLDAALNNAGA</sequence>
<reference evidence="1 2" key="2">
    <citation type="journal article" date="2023" name="Plant Pathol.">
        <title>Dismantling and reorganizing Pseudomonas marginalis sensu#lato.</title>
        <authorList>
            <person name="Sawada H."/>
            <person name="Fujikawa T."/>
            <person name="Satou M."/>
        </authorList>
    </citation>
    <scope>NUCLEOTIDE SEQUENCE [LARGE SCALE GENOMIC DNA]</scope>
    <source>
        <strain evidence="1 2">MAFF 302030</strain>
    </source>
</reference>
<comment type="caution">
    <text evidence="1">The sequence shown here is derived from an EMBL/GenBank/DDBJ whole genome shotgun (WGS) entry which is preliminary data.</text>
</comment>
<dbReference type="RefSeq" id="WP_268264938.1">
    <property type="nucleotide sequence ID" value="NZ_JALQCW010000019.1"/>
</dbReference>
<gene>
    <name evidence="1" type="ORF">M1B34_09465</name>
</gene>
<proteinExistence type="predicted"/>
<reference evidence="1 2" key="1">
    <citation type="journal article" date="2022" name="Int. J. Syst. Evol. Microbiol.">
        <title>Pseudomonas aegrilactucae sp. nov. and Pseudomonas morbosilactucae sp. nov., pathogens causing bacterial rot of lettuce in Japan.</title>
        <authorList>
            <person name="Sawada H."/>
            <person name="Fujikawa T."/>
            <person name="Satou M."/>
        </authorList>
    </citation>
    <scope>NUCLEOTIDE SEQUENCE [LARGE SCALE GENOMIC DNA]</scope>
    <source>
        <strain evidence="1 2">MAFF 302030</strain>
    </source>
</reference>
<organism evidence="1 2">
    <name type="scientific">Pseudomonas morbosilactucae</name>
    <dbReference type="NCBI Taxonomy" id="2938197"/>
    <lineage>
        <taxon>Bacteria</taxon>
        <taxon>Pseudomonadati</taxon>
        <taxon>Pseudomonadota</taxon>
        <taxon>Gammaproteobacteria</taxon>
        <taxon>Pseudomonadales</taxon>
        <taxon>Pseudomonadaceae</taxon>
        <taxon>Pseudomonas</taxon>
    </lineage>
</organism>
<dbReference type="EMBL" id="JALQCW010000019">
    <property type="protein sequence ID" value="MCK9797948.1"/>
    <property type="molecule type" value="Genomic_DNA"/>
</dbReference>
<dbReference type="Proteomes" id="UP001155059">
    <property type="component" value="Unassembled WGS sequence"/>
</dbReference>
<name>A0A9X2C659_9PSED</name>
<evidence type="ECO:0000313" key="2">
    <source>
        <dbReference type="Proteomes" id="UP001155059"/>
    </source>
</evidence>
<dbReference type="AlphaFoldDB" id="A0A9X2C659"/>